<dbReference type="AlphaFoldDB" id="T1H450"/>
<dbReference type="InterPro" id="IPR054429">
    <property type="entry name" value="Znf-CCCH_Muscleblind-like"/>
</dbReference>
<evidence type="ECO:0000256" key="1">
    <source>
        <dbReference type="ARBA" id="ARBA00038226"/>
    </source>
</evidence>
<dbReference type="HOGENOM" id="CLU_1574629_0_0_1"/>
<dbReference type="Pfam" id="PF22628">
    <property type="entry name" value="zf-CCCH_10"/>
    <property type="match status" value="1"/>
</dbReference>
<dbReference type="Proteomes" id="UP000015102">
    <property type="component" value="Unassembled WGS sequence"/>
</dbReference>
<feature type="domain" description="C3H1-type" evidence="3">
    <location>
        <begin position="7"/>
        <end position="33"/>
    </location>
</feature>
<feature type="zinc finger region" description="C3H1-type" evidence="2">
    <location>
        <begin position="7"/>
        <end position="33"/>
    </location>
</feature>
<keyword evidence="2" id="KW-0479">Metal-binding</keyword>
<dbReference type="InterPro" id="IPR000571">
    <property type="entry name" value="Znf_CCCH"/>
</dbReference>
<dbReference type="EnsemblMetazoa" id="MESCA011051-RA">
    <property type="protein sequence ID" value="MESCA011051-PA"/>
    <property type="gene ID" value="MESCA011051"/>
</dbReference>
<organism evidence="4 5">
    <name type="scientific">Megaselia scalaris</name>
    <name type="common">Humpbacked fly</name>
    <name type="synonym">Phora scalaris</name>
    <dbReference type="NCBI Taxonomy" id="36166"/>
    <lineage>
        <taxon>Eukaryota</taxon>
        <taxon>Metazoa</taxon>
        <taxon>Ecdysozoa</taxon>
        <taxon>Arthropoda</taxon>
        <taxon>Hexapoda</taxon>
        <taxon>Insecta</taxon>
        <taxon>Pterygota</taxon>
        <taxon>Neoptera</taxon>
        <taxon>Endopterygota</taxon>
        <taxon>Diptera</taxon>
        <taxon>Brachycera</taxon>
        <taxon>Muscomorpha</taxon>
        <taxon>Platypezoidea</taxon>
        <taxon>Phoridae</taxon>
        <taxon>Megaseliini</taxon>
        <taxon>Megaselia</taxon>
    </lineage>
</organism>
<dbReference type="EMBL" id="CAQQ02380633">
    <property type="status" value="NOT_ANNOTATED_CDS"/>
    <property type="molecule type" value="Genomic_DNA"/>
</dbReference>
<reference evidence="4" key="2">
    <citation type="submission" date="2015-06" db="UniProtKB">
        <authorList>
            <consortium name="EnsemblMetazoa"/>
        </authorList>
    </citation>
    <scope>IDENTIFICATION</scope>
</reference>
<reference evidence="5" key="1">
    <citation type="submission" date="2013-02" db="EMBL/GenBank/DDBJ databases">
        <authorList>
            <person name="Hughes D."/>
        </authorList>
    </citation>
    <scope>NUCLEOTIDE SEQUENCE</scope>
    <source>
        <strain>Durham</strain>
        <strain evidence="5">NC isolate 2 -- Noor lab</strain>
    </source>
</reference>
<sequence length="170" mass="19073">DKVEICDQRVAVCRDHANGQCRRKQCKYYHIPVILPPADIMATIINNNNSTLTTTTPPSTSSTISTTATIESVAISPQTHKQSSPTSATSTTTSTTFWPYDYFLKNLTGPYRELNCYSFLSLDTASLSPPSIISNSPIIYNSSVEEVFQNQHHPRKTMQLQLHHKRKEVK</sequence>
<evidence type="ECO:0000313" key="4">
    <source>
        <dbReference type="EnsemblMetazoa" id="MESCA011051-PA"/>
    </source>
</evidence>
<dbReference type="GO" id="GO:0008270">
    <property type="term" value="F:zinc ion binding"/>
    <property type="evidence" value="ECO:0007669"/>
    <property type="project" value="UniProtKB-KW"/>
</dbReference>
<evidence type="ECO:0000259" key="3">
    <source>
        <dbReference type="PROSITE" id="PS50103"/>
    </source>
</evidence>
<keyword evidence="2" id="KW-0862">Zinc</keyword>
<evidence type="ECO:0000313" key="5">
    <source>
        <dbReference type="Proteomes" id="UP000015102"/>
    </source>
</evidence>
<keyword evidence="2" id="KW-0863">Zinc-finger</keyword>
<proteinExistence type="inferred from homology"/>
<name>T1H450_MEGSC</name>
<dbReference type="Gene3D" id="3.30.1370.210">
    <property type="match status" value="1"/>
</dbReference>
<dbReference type="SMART" id="SM00356">
    <property type="entry name" value="ZnF_C3H1"/>
    <property type="match status" value="1"/>
</dbReference>
<dbReference type="STRING" id="36166.T1H450"/>
<keyword evidence="5" id="KW-1185">Reference proteome</keyword>
<dbReference type="PROSITE" id="PS50103">
    <property type="entry name" value="ZF_C3H1"/>
    <property type="match status" value="1"/>
</dbReference>
<protein>
    <recommendedName>
        <fullName evidence="3">C3H1-type domain-containing protein</fullName>
    </recommendedName>
</protein>
<accession>T1H450</accession>
<comment type="similarity">
    <text evidence="1">Belongs to the muscleblind family.</text>
</comment>
<evidence type="ECO:0000256" key="2">
    <source>
        <dbReference type="PROSITE-ProRule" id="PRU00723"/>
    </source>
</evidence>